<dbReference type="GO" id="GO:0048020">
    <property type="term" value="F:CCR chemokine receptor binding"/>
    <property type="evidence" value="ECO:0007669"/>
    <property type="project" value="TreeGrafter"/>
</dbReference>
<dbReference type="GO" id="GO:0008009">
    <property type="term" value="F:chemokine activity"/>
    <property type="evidence" value="ECO:0007669"/>
    <property type="project" value="InterPro"/>
</dbReference>
<reference evidence="7" key="3">
    <citation type="submission" date="2025-09" db="UniProtKB">
        <authorList>
            <consortium name="Ensembl"/>
        </authorList>
    </citation>
    <scope>IDENTIFICATION</scope>
</reference>
<dbReference type="InterPro" id="IPR036048">
    <property type="entry name" value="Interleukin_8-like_sf"/>
</dbReference>
<proteinExistence type="inferred from homology"/>
<dbReference type="SMART" id="SM00199">
    <property type="entry name" value="SCY"/>
    <property type="match status" value="1"/>
</dbReference>
<keyword evidence="4" id="KW-0145">Chemotaxis</keyword>
<feature type="transmembrane region" description="Helical" evidence="5">
    <location>
        <begin position="50"/>
        <end position="69"/>
    </location>
</feature>
<dbReference type="Gene3D" id="2.40.50.40">
    <property type="match status" value="1"/>
</dbReference>
<evidence type="ECO:0000259" key="6">
    <source>
        <dbReference type="SMART" id="SM00199"/>
    </source>
</evidence>
<evidence type="ECO:0000256" key="1">
    <source>
        <dbReference type="ARBA" id="ARBA00010868"/>
    </source>
</evidence>
<dbReference type="PANTHER" id="PTHR12015:SF110">
    <property type="entry name" value="C-C MOTIF CHEMOKINE 14"/>
    <property type="match status" value="1"/>
</dbReference>
<dbReference type="Pfam" id="PF00048">
    <property type="entry name" value="IL8"/>
    <property type="match status" value="1"/>
</dbReference>
<gene>
    <name evidence="7" type="primary">CCL14</name>
</gene>
<evidence type="ECO:0000256" key="5">
    <source>
        <dbReference type="SAM" id="Phobius"/>
    </source>
</evidence>
<evidence type="ECO:0000256" key="2">
    <source>
        <dbReference type="ARBA" id="ARBA00022514"/>
    </source>
</evidence>
<dbReference type="GeneTree" id="ENSGT01100000263482"/>
<comment type="similarity">
    <text evidence="1 4">Belongs to the intercrine beta (chemokine CC) family.</text>
</comment>
<dbReference type="AlphaFoldDB" id="A0A9L0ILK4"/>
<dbReference type="Proteomes" id="UP000694387">
    <property type="component" value="Chromosome 13"/>
</dbReference>
<evidence type="ECO:0000256" key="3">
    <source>
        <dbReference type="ARBA" id="ARBA00023157"/>
    </source>
</evidence>
<dbReference type="RefSeq" id="XP_070338912.1">
    <property type="nucleotide sequence ID" value="XM_070482811.1"/>
</dbReference>
<keyword evidence="2 4" id="KW-0202">Cytokine</keyword>
<dbReference type="GO" id="GO:0061844">
    <property type="term" value="P:antimicrobial humoral immune response mediated by antimicrobial peptide"/>
    <property type="evidence" value="ECO:0007669"/>
    <property type="project" value="TreeGrafter"/>
</dbReference>
<evidence type="ECO:0000313" key="7">
    <source>
        <dbReference type="Ensembl" id="ENSEASP00005041835.1"/>
    </source>
</evidence>
<name>A0A9L0ILK4_EQUAS</name>
<keyword evidence="3" id="KW-1015">Disulfide bond</keyword>
<feature type="signal peptide" evidence="4">
    <location>
        <begin position="1"/>
        <end position="21"/>
    </location>
</feature>
<dbReference type="InterPro" id="IPR000827">
    <property type="entry name" value="Chemokine_CC_CS"/>
</dbReference>
<dbReference type="GO" id="GO:0005615">
    <property type="term" value="C:extracellular space"/>
    <property type="evidence" value="ECO:0007669"/>
    <property type="project" value="UniProtKB-KW"/>
</dbReference>
<dbReference type="GeneID" id="106844664"/>
<keyword evidence="4" id="KW-0732">Signal</keyword>
<sequence>MKISTTTLSFLILAAALGSHAQVIEAQELQKPLPGQLSSCSSSLRERMKLSVAAISFLLLLLLTVTLGAKTESSLRGPYHPAECCFTYVTRAIPRNRITRYYETSSQCSKPGVVFITKKDHSICADPRDDWVQDYIKELEES</sequence>
<comment type="subcellular location">
    <subcellularLocation>
        <location evidence="4">Secreted</location>
    </subcellularLocation>
</comment>
<dbReference type="FunFam" id="2.40.50.40:FF:000002">
    <property type="entry name" value="C-C motif chemokine"/>
    <property type="match status" value="1"/>
</dbReference>
<dbReference type="CDD" id="cd00272">
    <property type="entry name" value="Chemokine_CC"/>
    <property type="match status" value="1"/>
</dbReference>
<keyword evidence="5" id="KW-0812">Transmembrane</keyword>
<dbReference type="CTD" id="6358"/>
<dbReference type="SUPFAM" id="SSF54117">
    <property type="entry name" value="Interleukin 8-like chemokines"/>
    <property type="match status" value="1"/>
</dbReference>
<keyword evidence="5" id="KW-0472">Membrane</keyword>
<reference evidence="7 8" key="1">
    <citation type="journal article" date="2020" name="Nat. Commun.">
        <title>Donkey genomes provide new insights into domestication and selection for coat color.</title>
        <authorList>
            <person name="Wang"/>
            <person name="C."/>
            <person name="Li"/>
            <person name="H."/>
            <person name="Guo"/>
            <person name="Y."/>
            <person name="Huang"/>
            <person name="J."/>
            <person name="Sun"/>
            <person name="Y."/>
            <person name="Min"/>
            <person name="J."/>
            <person name="Wang"/>
            <person name="J."/>
            <person name="Fang"/>
            <person name="X."/>
            <person name="Zhao"/>
            <person name="Z."/>
            <person name="Wang"/>
            <person name="S."/>
            <person name="Zhang"/>
            <person name="Y."/>
            <person name="Liu"/>
            <person name="Q."/>
            <person name="Jiang"/>
            <person name="Q."/>
            <person name="Wang"/>
            <person name="X."/>
            <person name="Guo"/>
            <person name="Y."/>
            <person name="Yang"/>
            <person name="C."/>
            <person name="Wang"/>
            <person name="Y."/>
            <person name="Tian"/>
            <person name="F."/>
            <person name="Zhuang"/>
            <person name="G."/>
            <person name="Fan"/>
            <person name="Y."/>
            <person name="Gao"/>
            <person name="Q."/>
            <person name="Li"/>
            <person name="Y."/>
            <person name="Ju"/>
            <person name="Z."/>
            <person name="Li"/>
            <person name="J."/>
            <person name="Li"/>
            <person name="R."/>
            <person name="Hou"/>
            <person name="M."/>
            <person name="Yang"/>
            <person name="G."/>
            <person name="Liu"/>
            <person name="G."/>
            <person name="Liu"/>
            <person name="W."/>
            <person name="Guo"/>
            <person name="J."/>
            <person name="Pan"/>
            <person name="S."/>
            <person name="Fan"/>
            <person name="G."/>
            <person name="Zhang"/>
            <person name="W."/>
            <person name="Zhang"/>
            <person name="R."/>
            <person name="Yu"/>
            <person name="J."/>
            <person name="Zhang"/>
            <person name="X."/>
            <person name="Yin"/>
            <person name="Q."/>
            <person name="Ji"/>
            <person name="C."/>
            <person name="Jin"/>
            <person name="Y."/>
            <person name="Yue"/>
            <person name="G."/>
            <person name="Liu"/>
            <person name="M."/>
            <person name="Xu"/>
            <person name="J."/>
            <person name="Liu"/>
            <person name="S."/>
            <person name="Jordana"/>
            <person name="J."/>
            <person name="Noce"/>
            <person name="A."/>
            <person name="Amills"/>
            <person name="M."/>
            <person name="Wu"/>
            <person name="D.D."/>
            <person name="Li"/>
            <person name="S."/>
            <person name="Zhou"/>
            <person name="X. and Zhong"/>
            <person name="J."/>
        </authorList>
    </citation>
    <scope>NUCLEOTIDE SEQUENCE [LARGE SCALE GENOMIC DNA]</scope>
</reference>
<dbReference type="Ensembl" id="ENSEAST00005072998.1">
    <property type="protein sequence ID" value="ENSEASP00005041835.1"/>
    <property type="gene ID" value="ENSEASG00005031361.1"/>
</dbReference>
<feature type="chain" id="PRO_5040533622" description="C-C motif chemokine" evidence="4">
    <location>
        <begin position="22"/>
        <end position="142"/>
    </location>
</feature>
<reference evidence="7" key="2">
    <citation type="submission" date="2025-08" db="UniProtKB">
        <authorList>
            <consortium name="Ensembl"/>
        </authorList>
    </citation>
    <scope>IDENTIFICATION</scope>
</reference>
<protein>
    <recommendedName>
        <fullName evidence="4">C-C motif chemokine</fullName>
    </recommendedName>
</protein>
<keyword evidence="4" id="KW-0964">Secreted</keyword>
<dbReference type="GO" id="GO:0030335">
    <property type="term" value="P:positive regulation of cell migration"/>
    <property type="evidence" value="ECO:0007669"/>
    <property type="project" value="TreeGrafter"/>
</dbReference>
<dbReference type="InterPro" id="IPR039809">
    <property type="entry name" value="Chemokine_b/g/d"/>
</dbReference>
<accession>A0A9L0ILK4</accession>
<evidence type="ECO:0000256" key="4">
    <source>
        <dbReference type="RuleBase" id="RU361150"/>
    </source>
</evidence>
<organism evidence="7 8">
    <name type="scientific">Equus asinus</name>
    <name type="common">Donkey</name>
    <name type="synonym">Equus africanus asinus</name>
    <dbReference type="NCBI Taxonomy" id="9793"/>
    <lineage>
        <taxon>Eukaryota</taxon>
        <taxon>Metazoa</taxon>
        <taxon>Chordata</taxon>
        <taxon>Craniata</taxon>
        <taxon>Vertebrata</taxon>
        <taxon>Euteleostomi</taxon>
        <taxon>Mammalia</taxon>
        <taxon>Eutheria</taxon>
        <taxon>Laurasiatheria</taxon>
        <taxon>Perissodactyla</taxon>
        <taxon>Equidae</taxon>
        <taxon>Equus</taxon>
    </lineage>
</organism>
<dbReference type="InterPro" id="IPR001811">
    <property type="entry name" value="Chemokine_IL8-like_dom"/>
</dbReference>
<keyword evidence="5" id="KW-1133">Transmembrane helix</keyword>
<dbReference type="PROSITE" id="PS00472">
    <property type="entry name" value="SMALL_CYTOKINES_CC"/>
    <property type="match status" value="1"/>
</dbReference>
<evidence type="ECO:0000313" key="8">
    <source>
        <dbReference type="Proteomes" id="UP000694387"/>
    </source>
</evidence>
<feature type="domain" description="Chemokine interleukin-8-like" evidence="6">
    <location>
        <begin position="81"/>
        <end position="139"/>
    </location>
</feature>
<dbReference type="GO" id="GO:0006954">
    <property type="term" value="P:inflammatory response"/>
    <property type="evidence" value="ECO:0007669"/>
    <property type="project" value="TreeGrafter"/>
</dbReference>
<dbReference type="PANTHER" id="PTHR12015">
    <property type="entry name" value="SMALL INDUCIBLE CYTOKINE A"/>
    <property type="match status" value="1"/>
</dbReference>
<dbReference type="GO" id="GO:0070098">
    <property type="term" value="P:chemokine-mediated signaling pathway"/>
    <property type="evidence" value="ECO:0007669"/>
    <property type="project" value="TreeGrafter"/>
</dbReference>
<keyword evidence="8" id="KW-1185">Reference proteome</keyword>